<dbReference type="AlphaFoldDB" id="A0A7I4YJ92"/>
<name>A0A7I4YJ92_HAECO</name>
<dbReference type="WBParaSite" id="HCON_00099210-00001">
    <property type="protein sequence ID" value="HCON_00099210-00001"/>
    <property type="gene ID" value="HCON_00099210"/>
</dbReference>
<feature type="compositionally biased region" description="Basic and acidic residues" evidence="1">
    <location>
        <begin position="410"/>
        <end position="430"/>
    </location>
</feature>
<feature type="compositionally biased region" description="Basic and acidic residues" evidence="1">
    <location>
        <begin position="706"/>
        <end position="718"/>
    </location>
</feature>
<evidence type="ECO:0000256" key="1">
    <source>
        <dbReference type="SAM" id="MobiDB-lite"/>
    </source>
</evidence>
<dbReference type="OrthoDB" id="5831400at2759"/>
<feature type="compositionally biased region" description="Low complexity" evidence="1">
    <location>
        <begin position="303"/>
        <end position="318"/>
    </location>
</feature>
<dbReference type="Proteomes" id="UP000025227">
    <property type="component" value="Unplaced"/>
</dbReference>
<feature type="compositionally biased region" description="Polar residues" evidence="1">
    <location>
        <begin position="352"/>
        <end position="365"/>
    </location>
</feature>
<feature type="region of interest" description="Disordered" evidence="1">
    <location>
        <begin position="248"/>
        <end position="366"/>
    </location>
</feature>
<proteinExistence type="predicted"/>
<feature type="region of interest" description="Disordered" evidence="1">
    <location>
        <begin position="92"/>
        <end position="114"/>
    </location>
</feature>
<reference evidence="3" key="1">
    <citation type="submission" date="2020-12" db="UniProtKB">
        <authorList>
            <consortium name="WormBaseParasite"/>
        </authorList>
    </citation>
    <scope>IDENTIFICATION</scope>
    <source>
        <strain evidence="3">MHco3</strain>
    </source>
</reference>
<feature type="compositionally biased region" description="Polar residues" evidence="1">
    <location>
        <begin position="325"/>
        <end position="341"/>
    </location>
</feature>
<sequence>MLCFLCSFAKGGYCYCCPGRPVTVVSTLDMLVVDTSIPVTTVARRRRARSLPVRRNDCSQFVRFRSLREAKPEKRDRRRPFKVEVVSIPSSTDSKVRRRKNMRERARQRLESQLLSSSSSSSLYSMASEDIHPLVIDRPLSRSASEASAEDLTTSIEMAMATESPSRSSFALLVNGKQGIVDSDDMPPSDPEDSLAVQKSIRPSIIDRLHLDLVRLPETTPNGCFASVSYAADMEQFANRNHTANAFVDPFEEEERRSRTEMWVESTSPGYASDDDPKKASVAESDESVPMPEVKVSACSEKSASASPPGNTTTSTTGGDEELPTSVQIQINDEVFSNSSKPKGEMDRMDSLATSEKSDANSLVSSDLDKASLVKFRFNCNLHQAREDAKKEVDMENFDRFWRHLYNKSEPSKSEESKKKEREEKQEERKTTRRRARTPTPSIERVVLYYTTDRRISLTPTASSISPSPEPNSQRSFTFDSGRHLFIQTNKPSMTSQDSVSSEPLGDKVSPVVAQKSPLGRQGSTLSEPTLGNSVAQTTLRRLPLTEQDSMSSEPIGDIVIPVANRPPSGSKRVRCKAFGRGIVIEESEETSSDKIEEAILDSKEETETFVSNGDMENGVDSPSEGNIFFKLDELSGSESEEGRVDVNHAYEMKLSTSLTPEKRLIDQSTSTADLSDVICRQGRSDGANAYKREQSDKSTVTTPLMDDKEQSTIKEMQDQATSTSGSPPPPAVVLEDAPETESSIPDFKEQLSDIDTSSLEDLLAMDTRPNSSNRKSVSFSDFIDVEIVSPEPQKKSPSPEFRNFTVKPILKKDLKQTESMRRLLDYAAERLYKDLLMLVEERDRSIHALELTPEEDDHALSTQTCIFQKRYRDRLLENKLTLDKRIDQVWQKLKDMAVDGQIGQFVYGLPRKTRSDIEMVCDLSRRLSLVREQLKHKDPLEESSLSMENMLSAVSRIINGSNGKATC</sequence>
<feature type="region of interest" description="Disordered" evidence="1">
    <location>
        <begin position="686"/>
        <end position="752"/>
    </location>
</feature>
<dbReference type="OMA" id="RSRTEMW"/>
<feature type="region of interest" description="Disordered" evidence="1">
    <location>
        <begin position="404"/>
        <end position="443"/>
    </location>
</feature>
<feature type="compositionally biased region" description="Polar residues" evidence="1">
    <location>
        <begin position="490"/>
        <end position="502"/>
    </location>
</feature>
<evidence type="ECO:0000313" key="3">
    <source>
        <dbReference type="WBParaSite" id="HCON_00099210-00001"/>
    </source>
</evidence>
<feature type="region of interest" description="Disordered" evidence="1">
    <location>
        <begin position="459"/>
        <end position="478"/>
    </location>
</feature>
<feature type="region of interest" description="Disordered" evidence="1">
    <location>
        <begin position="490"/>
        <end position="531"/>
    </location>
</feature>
<keyword evidence="2" id="KW-1185">Reference proteome</keyword>
<evidence type="ECO:0000313" key="2">
    <source>
        <dbReference type="Proteomes" id="UP000025227"/>
    </source>
</evidence>
<protein>
    <submittedName>
        <fullName evidence="3">Protein kinase domain-containing protein</fullName>
    </submittedName>
</protein>
<feature type="compositionally biased region" description="Polar residues" evidence="1">
    <location>
        <begin position="522"/>
        <end position="531"/>
    </location>
</feature>
<accession>A0A7I4YJ92</accession>
<organism evidence="2 3">
    <name type="scientific">Haemonchus contortus</name>
    <name type="common">Barber pole worm</name>
    <dbReference type="NCBI Taxonomy" id="6289"/>
    <lineage>
        <taxon>Eukaryota</taxon>
        <taxon>Metazoa</taxon>
        <taxon>Ecdysozoa</taxon>
        <taxon>Nematoda</taxon>
        <taxon>Chromadorea</taxon>
        <taxon>Rhabditida</taxon>
        <taxon>Rhabditina</taxon>
        <taxon>Rhabditomorpha</taxon>
        <taxon>Strongyloidea</taxon>
        <taxon>Trichostrongylidae</taxon>
        <taxon>Haemonchus</taxon>
    </lineage>
</organism>